<dbReference type="Proteomes" id="UP000245014">
    <property type="component" value="Unassembled WGS sequence"/>
</dbReference>
<dbReference type="InterPro" id="IPR033462">
    <property type="entry name" value="Cache_3-Cache_2"/>
</dbReference>
<protein>
    <recommendedName>
        <fullName evidence="1">Cache 3/Cache 2 fusion domain-containing protein</fullName>
    </recommendedName>
</protein>
<proteinExistence type="predicted"/>
<organism evidence="2 3">
    <name type="scientific">Aliarcobacter skirrowii</name>
    <dbReference type="NCBI Taxonomy" id="28200"/>
    <lineage>
        <taxon>Bacteria</taxon>
        <taxon>Pseudomonadati</taxon>
        <taxon>Campylobacterota</taxon>
        <taxon>Epsilonproteobacteria</taxon>
        <taxon>Campylobacterales</taxon>
        <taxon>Arcobacteraceae</taxon>
        <taxon>Aliarcobacter</taxon>
    </lineage>
</organism>
<evidence type="ECO:0000313" key="2">
    <source>
        <dbReference type="EMBL" id="PWE19629.1"/>
    </source>
</evidence>
<accession>A0A2U2BYL3</accession>
<feature type="domain" description="Cache 3/Cache 2 fusion" evidence="1">
    <location>
        <begin position="1"/>
        <end position="29"/>
    </location>
</feature>
<reference evidence="2 3" key="1">
    <citation type="submission" date="2018-05" db="EMBL/GenBank/DDBJ databases">
        <title>Antimicrobial susceptibility testing and genomic analysis of Arcobacter skirrowii strains and one Arcobacter butzleri isolated from German poultry farms.</title>
        <authorList>
            <person name="Haenel I."/>
            <person name="Hotzel H."/>
            <person name="Tomaso H."/>
            <person name="Busch A."/>
        </authorList>
    </citation>
    <scope>NUCLEOTIDE SEQUENCE [LARGE SCALE GENOMIC DNA]</scope>
    <source>
        <strain evidence="3">v</strain>
    </source>
</reference>
<name>A0A2U2BYL3_9BACT</name>
<evidence type="ECO:0000313" key="3">
    <source>
        <dbReference type="Proteomes" id="UP000245014"/>
    </source>
</evidence>
<dbReference type="Pfam" id="PF17201">
    <property type="entry name" value="Cache_3-Cache_2"/>
    <property type="match status" value="1"/>
</dbReference>
<sequence length="30" mass="3549">MTVYEPVIKDNEVIGILFVAYNFDKLYKIL</sequence>
<dbReference type="EMBL" id="QEYI01000011">
    <property type="protein sequence ID" value="PWE19629.1"/>
    <property type="molecule type" value="Genomic_DNA"/>
</dbReference>
<comment type="caution">
    <text evidence="2">The sequence shown here is derived from an EMBL/GenBank/DDBJ whole genome shotgun (WGS) entry which is preliminary data.</text>
</comment>
<gene>
    <name evidence="2" type="ORF">DF188_09375</name>
</gene>
<dbReference type="AlphaFoldDB" id="A0A2U2BYL3"/>
<evidence type="ECO:0000259" key="1">
    <source>
        <dbReference type="Pfam" id="PF17201"/>
    </source>
</evidence>